<evidence type="ECO:0000313" key="2">
    <source>
        <dbReference type="EMBL" id="RMI09772.1"/>
    </source>
</evidence>
<dbReference type="GO" id="GO:0043565">
    <property type="term" value="F:sequence-specific DNA binding"/>
    <property type="evidence" value="ECO:0007669"/>
    <property type="project" value="InterPro"/>
</dbReference>
<dbReference type="EMBL" id="RFFI01000040">
    <property type="protein sequence ID" value="RMI09772.1"/>
    <property type="molecule type" value="Genomic_DNA"/>
</dbReference>
<gene>
    <name evidence="2" type="ORF">EBM89_08900</name>
</gene>
<accession>A0A3M2J6M2</accession>
<name>A0A3M2J6M2_9CELL</name>
<proteinExistence type="predicted"/>
<dbReference type="OrthoDB" id="4824114at2"/>
<dbReference type="Gene3D" id="1.10.10.60">
    <property type="entry name" value="Homeodomain-like"/>
    <property type="match status" value="1"/>
</dbReference>
<dbReference type="GO" id="GO:0003700">
    <property type="term" value="F:DNA-binding transcription factor activity"/>
    <property type="evidence" value="ECO:0007669"/>
    <property type="project" value="InterPro"/>
</dbReference>
<dbReference type="Proteomes" id="UP000269289">
    <property type="component" value="Unassembled WGS sequence"/>
</dbReference>
<organism evidence="2 3">
    <name type="scientific">Cellulomonas triticagri</name>
    <dbReference type="NCBI Taxonomy" id="2483352"/>
    <lineage>
        <taxon>Bacteria</taxon>
        <taxon>Bacillati</taxon>
        <taxon>Actinomycetota</taxon>
        <taxon>Actinomycetes</taxon>
        <taxon>Micrococcales</taxon>
        <taxon>Cellulomonadaceae</taxon>
        <taxon>Cellulomonas</taxon>
    </lineage>
</organism>
<protein>
    <submittedName>
        <fullName evidence="2">AraC family transcriptional regulator</fullName>
    </submittedName>
</protein>
<dbReference type="PROSITE" id="PS01124">
    <property type="entry name" value="HTH_ARAC_FAMILY_2"/>
    <property type="match status" value="1"/>
</dbReference>
<reference evidence="2 3" key="1">
    <citation type="submission" date="2018-10" db="EMBL/GenBank/DDBJ databases">
        <title>Isolation, diversity and antifungal activity of actinobacteria from wheat.</title>
        <authorList>
            <person name="Han C."/>
        </authorList>
    </citation>
    <scope>NUCLEOTIDE SEQUENCE [LARGE SCALE GENOMIC DNA]</scope>
    <source>
        <strain evidence="2 3">NEAU-YY56</strain>
    </source>
</reference>
<dbReference type="AlphaFoldDB" id="A0A3M2J6M2"/>
<evidence type="ECO:0000259" key="1">
    <source>
        <dbReference type="PROSITE" id="PS01124"/>
    </source>
</evidence>
<feature type="domain" description="HTH araC/xylS-type" evidence="1">
    <location>
        <begin position="187"/>
        <end position="269"/>
    </location>
</feature>
<dbReference type="InterPro" id="IPR018060">
    <property type="entry name" value="HTH_AraC"/>
</dbReference>
<evidence type="ECO:0000313" key="3">
    <source>
        <dbReference type="Proteomes" id="UP000269289"/>
    </source>
</evidence>
<sequence length="280" mass="29725">MAALTSARTSVAIPPRSPGLVEALWVARSPHGAPPRVALPDGRPAAVVRLAGHVRWVDPFSREEERIGSVLRGPRSTPQVVLADGDAPVWEIGVRLAPWALSALHPADALVDAHRPLGDALGLDADAWTALERRLRAAGDDAAAAVRALEDVLEAAVRRPVPAHERADLDRVVAVADAERGLVRPLDLARAVDRSLASLHALFAAHLGMTPGAFLSAVRLSCAVRELGVDDRGDAAGVVRVLRSYADAGYAPREVERFTGMSALDLRRSLRGMEELLATA</sequence>
<keyword evidence="3" id="KW-1185">Reference proteome</keyword>
<comment type="caution">
    <text evidence="2">The sequence shown here is derived from an EMBL/GenBank/DDBJ whole genome shotgun (WGS) entry which is preliminary data.</text>
</comment>
<dbReference type="RefSeq" id="WP_122149087.1">
    <property type="nucleotide sequence ID" value="NZ_RFFI01000040.1"/>
</dbReference>